<dbReference type="EMBL" id="JACHEK010000009">
    <property type="protein sequence ID" value="MBB6146246.1"/>
    <property type="molecule type" value="Genomic_DNA"/>
</dbReference>
<dbReference type="GO" id="GO:0003729">
    <property type="term" value="F:mRNA binding"/>
    <property type="evidence" value="ECO:0007669"/>
    <property type="project" value="InterPro"/>
</dbReference>
<dbReference type="Pfam" id="PF07927">
    <property type="entry name" value="HicA_toxin"/>
    <property type="match status" value="1"/>
</dbReference>
<dbReference type="AlphaFoldDB" id="A0A841JY37"/>
<sequence>MTKHQKLIDRVLTKPTDFEWTELQVLMQSYGYELKFSGGSGRKFIHSETNATLFMHEPHPGKILKAYQVREIIRFLKQEGHLT</sequence>
<evidence type="ECO:0000313" key="1">
    <source>
        <dbReference type="EMBL" id="MBB6146246.1"/>
    </source>
</evidence>
<organism evidence="1 2">
    <name type="scientific">Silvibacterium bohemicum</name>
    <dbReference type="NCBI Taxonomy" id="1577686"/>
    <lineage>
        <taxon>Bacteria</taxon>
        <taxon>Pseudomonadati</taxon>
        <taxon>Acidobacteriota</taxon>
        <taxon>Terriglobia</taxon>
        <taxon>Terriglobales</taxon>
        <taxon>Acidobacteriaceae</taxon>
        <taxon>Silvibacterium</taxon>
    </lineage>
</organism>
<proteinExistence type="predicted"/>
<name>A0A841JY37_9BACT</name>
<keyword evidence="2" id="KW-1185">Reference proteome</keyword>
<protein>
    <submittedName>
        <fullName evidence="1">Putative RNA binding protein YcfA (HicA-like mRNA interferase family)</fullName>
    </submittedName>
</protein>
<reference evidence="1 2" key="1">
    <citation type="submission" date="2020-08" db="EMBL/GenBank/DDBJ databases">
        <title>Genomic Encyclopedia of Type Strains, Phase IV (KMG-IV): sequencing the most valuable type-strain genomes for metagenomic binning, comparative biology and taxonomic classification.</title>
        <authorList>
            <person name="Goeker M."/>
        </authorList>
    </citation>
    <scope>NUCLEOTIDE SEQUENCE [LARGE SCALE GENOMIC DNA]</scope>
    <source>
        <strain evidence="1 2">DSM 103733</strain>
    </source>
</reference>
<dbReference type="OrthoDB" id="1447122at2"/>
<gene>
    <name evidence="1" type="ORF">HNQ77_004218</name>
</gene>
<evidence type="ECO:0000313" key="2">
    <source>
        <dbReference type="Proteomes" id="UP000538666"/>
    </source>
</evidence>
<accession>A0A841JY37</accession>
<dbReference type="SUPFAM" id="SSF54786">
    <property type="entry name" value="YcfA/nrd intein domain"/>
    <property type="match status" value="1"/>
</dbReference>
<comment type="caution">
    <text evidence="1">The sequence shown here is derived from an EMBL/GenBank/DDBJ whole genome shotgun (WGS) entry which is preliminary data.</text>
</comment>
<dbReference type="Proteomes" id="UP000538666">
    <property type="component" value="Unassembled WGS sequence"/>
</dbReference>
<dbReference type="RefSeq" id="WP_050058295.1">
    <property type="nucleotide sequence ID" value="NZ_JACHEK010000009.1"/>
</dbReference>
<dbReference type="InterPro" id="IPR012933">
    <property type="entry name" value="HicA_mRNA_interferase"/>
</dbReference>